<accession>A0ABT9CBE9</accession>
<organism evidence="2 3">
    <name type="scientific">Paenibacillus lacisoli</name>
    <dbReference type="NCBI Taxonomy" id="3064525"/>
    <lineage>
        <taxon>Bacteria</taxon>
        <taxon>Bacillati</taxon>
        <taxon>Bacillota</taxon>
        <taxon>Bacilli</taxon>
        <taxon>Bacillales</taxon>
        <taxon>Paenibacillaceae</taxon>
        <taxon>Paenibacillus</taxon>
    </lineage>
</organism>
<evidence type="ECO:0000259" key="1">
    <source>
        <dbReference type="SMART" id="SM00635"/>
    </source>
</evidence>
<dbReference type="InterPro" id="IPR008964">
    <property type="entry name" value="Invasin/intimin_cell_adhesion"/>
</dbReference>
<name>A0ABT9CBE9_9BACL</name>
<dbReference type="RefSeq" id="WP_305023771.1">
    <property type="nucleotide sequence ID" value="NZ_JAUQTB010000003.1"/>
</dbReference>
<feature type="domain" description="BIG2" evidence="1">
    <location>
        <begin position="827"/>
        <end position="906"/>
    </location>
</feature>
<protein>
    <submittedName>
        <fullName evidence="2">DUF5057 domain-containing protein</fullName>
    </submittedName>
</protein>
<evidence type="ECO:0000313" key="3">
    <source>
        <dbReference type="Proteomes" id="UP001240171"/>
    </source>
</evidence>
<dbReference type="SMART" id="SM00635">
    <property type="entry name" value="BID_2"/>
    <property type="match status" value="2"/>
</dbReference>
<gene>
    <name evidence="2" type="ORF">Q5741_09175</name>
</gene>
<evidence type="ECO:0000313" key="2">
    <source>
        <dbReference type="EMBL" id="MDO7906591.1"/>
    </source>
</evidence>
<dbReference type="InterPro" id="IPR003343">
    <property type="entry name" value="Big_2"/>
</dbReference>
<dbReference type="Proteomes" id="UP001240171">
    <property type="component" value="Unassembled WGS sequence"/>
</dbReference>
<dbReference type="EMBL" id="JAUQTB010000003">
    <property type="protein sequence ID" value="MDO7906591.1"/>
    <property type="molecule type" value="Genomic_DNA"/>
</dbReference>
<feature type="domain" description="BIG2" evidence="1">
    <location>
        <begin position="1101"/>
        <end position="1189"/>
    </location>
</feature>
<dbReference type="Pfam" id="PF02368">
    <property type="entry name" value="Big_2"/>
    <property type="match status" value="1"/>
</dbReference>
<sequence>MKIFPVIRLPIVLASVLLVLLVIPFVILRSDADTAPPYPIRILEITDSGESDLAEKAKAVSNLQLETMSMKRFVALRTYLDGKYDAVYIGSGIYSPAGAKSFNYNNTNTTNQTAAHNTKSVENDITQLKAAEIVDSYINKGLPVILNKDILNQPVVSGKKRNLYDTFAPYQGTGRSNVMFKTTAEAQAWVDRIRLQDAAVLASLKQRPRIELITKPTDYAQNQTFVYHLGDKLNFRFNVNNVSSLASRNVNANLYMTVDQVLPQTSEQLVATTRVTGPDAGLTYTLPKAYSGLLYWRLEVTDRLNRLTDVVNGTIRYEDEKTVVRVLQVLPSDNNNSSLMSTRYNNMRPAYLQSDDYSIQIDPISFADFTRNGYTNLNGTYDMLLFGFRDEYNLYGPLTSDAIRAVKNFIQTGQGVMFTHDTIYRGQSNNTNYPNWLNNFQTDTGQIEPETNLGLKAPNKSTQTAIVNEGLLTQYPFDLTAAPASGSVNQVNTTHNQYFTLDLEDPNIVPWYNIIGGGRDPYDSWNHYYTYSKGNVTYSGTGHTNTGFPDWEQRLFVNTMFRAFIGSNHAPIIKVNTPAENSIIASYSDIVVSYKVDDYDLKDRKVTTGFTFEYGGKTVQMMPATEILSGDTVTRTFANPLPEGGNLTIHITAKDKQGAETKQDVQVTVKKINATVIPDRTLSDNVKDGKVEKNEPVVLTYTITPRPVPYYTVKEGELPHLNGFTIREQLPPNLEIQSISDSLGGITRSGSLSSGYSLTGRLGELHYRLSADGQNYIADPVQFQITVVPKSNGNYTLANSSLAYIDLDGTSSVTLPFPTVSFTAVTKLTSLTLKDQTLLVGDSITLIPAYTPEDASSTIVTWSSDQPGIVSVAQTEGTTGTITGKRAGKARITIRATDGSKATATAVITVINPELNITGPDQIRVHEQADVNASMVLDGQEVKSVAWSLKDSGTASLKLVPSKDNPWQARMEGLNSGEAVITATVVTRSIGSGIEHTYSDELTVTVVNPLQGIRIEGPDAVRIGGTINLNAVMDPGDADLPDGGFIWKLKDNGSTYAILSPGGSGLNSLHTALTGKHTGTVTVIVSGGGFTAEHEVQVGIELTGLQLPYKIELKEGDTRSLLGGDLRYLPREIESDLNLIAEINRELQWSSSHTGSVSVSSSGVITALHQGTSEITVHYGPNNQINAKVLVIVTKPTDGGDSGGVGGSGDRY</sequence>
<comment type="caution">
    <text evidence="2">The sequence shown here is derived from an EMBL/GenBank/DDBJ whole genome shotgun (WGS) entry which is preliminary data.</text>
</comment>
<proteinExistence type="predicted"/>
<dbReference type="SUPFAM" id="SSF49373">
    <property type="entry name" value="Invasin/intimin cell-adhesion fragments"/>
    <property type="match status" value="2"/>
</dbReference>
<keyword evidence="3" id="KW-1185">Reference proteome</keyword>
<reference evidence="2 3" key="1">
    <citation type="submission" date="2023-07" db="EMBL/GenBank/DDBJ databases">
        <title>Paenibacillus sp. JX-17 nov. isolated from soil.</title>
        <authorList>
            <person name="Wan Y."/>
            <person name="Liu B."/>
        </authorList>
    </citation>
    <scope>NUCLEOTIDE SEQUENCE [LARGE SCALE GENOMIC DNA]</scope>
    <source>
        <strain evidence="2 3">JX-17</strain>
    </source>
</reference>
<dbReference type="Gene3D" id="2.60.40.1080">
    <property type="match status" value="2"/>
</dbReference>